<name>A0ABT0A2B5_9GAMM</name>
<evidence type="ECO:0000256" key="1">
    <source>
        <dbReference type="SAM" id="MobiDB-lite"/>
    </source>
</evidence>
<evidence type="ECO:0000313" key="4">
    <source>
        <dbReference type="Proteomes" id="UP001165423"/>
    </source>
</evidence>
<feature type="compositionally biased region" description="Pro residues" evidence="1">
    <location>
        <begin position="157"/>
        <end position="166"/>
    </location>
</feature>
<gene>
    <name evidence="3" type="ORF">MQC88_03865</name>
</gene>
<organism evidence="3 4">
    <name type="scientific">Cognatiluteimonas sedimenti</name>
    <dbReference type="NCBI Taxonomy" id="2927791"/>
    <lineage>
        <taxon>Bacteria</taxon>
        <taxon>Pseudomonadati</taxon>
        <taxon>Pseudomonadota</taxon>
        <taxon>Gammaproteobacteria</taxon>
        <taxon>Lysobacterales</taxon>
        <taxon>Lysobacteraceae</taxon>
        <taxon>Cognatiluteimonas</taxon>
    </lineage>
</organism>
<dbReference type="Proteomes" id="UP001165423">
    <property type="component" value="Unassembled WGS sequence"/>
</dbReference>
<dbReference type="RefSeq" id="WP_243319296.1">
    <property type="nucleotide sequence ID" value="NZ_JALGCL010000001.1"/>
</dbReference>
<evidence type="ECO:0000313" key="3">
    <source>
        <dbReference type="EMBL" id="MCJ0825100.1"/>
    </source>
</evidence>
<feature type="transmembrane region" description="Helical" evidence="2">
    <location>
        <begin position="20"/>
        <end position="40"/>
    </location>
</feature>
<dbReference type="EMBL" id="JALGCL010000001">
    <property type="protein sequence ID" value="MCJ0825100.1"/>
    <property type="molecule type" value="Genomic_DNA"/>
</dbReference>
<protein>
    <submittedName>
        <fullName evidence="3">Uncharacterized protein</fullName>
    </submittedName>
</protein>
<proteinExistence type="predicted"/>
<feature type="transmembrane region" description="Helical" evidence="2">
    <location>
        <begin position="247"/>
        <end position="264"/>
    </location>
</feature>
<feature type="transmembrane region" description="Helical" evidence="2">
    <location>
        <begin position="46"/>
        <end position="67"/>
    </location>
</feature>
<keyword evidence="2" id="KW-0812">Transmembrane</keyword>
<keyword evidence="2" id="KW-0472">Membrane</keyword>
<feature type="region of interest" description="Disordered" evidence="1">
    <location>
        <begin position="146"/>
        <end position="168"/>
    </location>
</feature>
<comment type="caution">
    <text evidence="3">The sequence shown here is derived from an EMBL/GenBank/DDBJ whole genome shotgun (WGS) entry which is preliminary data.</text>
</comment>
<keyword evidence="2" id="KW-1133">Transmembrane helix</keyword>
<keyword evidence="4" id="KW-1185">Reference proteome</keyword>
<reference evidence="3 4" key="1">
    <citation type="submission" date="2022-03" db="EMBL/GenBank/DDBJ databases">
        <title>Luteimonas soily sp. nov., a novel bacterium isolated from the soil.</title>
        <authorList>
            <person name="Zhang X."/>
        </authorList>
    </citation>
    <scope>NUCLEOTIDE SEQUENCE [LARGE SCALE GENOMIC DNA]</scope>
    <source>
        <strain evidence="3 4">50</strain>
    </source>
</reference>
<accession>A0ABT0A2B5</accession>
<evidence type="ECO:0000256" key="2">
    <source>
        <dbReference type="SAM" id="Phobius"/>
    </source>
</evidence>
<sequence length="278" mass="30558">MAKSNFFTELKRRQIYRGGVMYIVAGWVVVQVATQVFPFFSIPDWAIRFVVVAILLGFPLLLVWLWMFESSLPTEGDAHLVDRRRGGDRGGDSAEALARIMEAERSERQKENQVLIAALAQLKDAHGQPPESPADAVAALQGRRGHTVVPDTGHTPPAEPYTPPPPAKRKSRVMVLMTVLAIFIVLAGLWTLLVPQATVQPATAAAATGQLAEKYVAPGFAQVEDFGVKLLRPVLAKLGLHVAPERVFTGIMVLLALVLLRDFYRKVTRSRSRQAPSH</sequence>
<feature type="transmembrane region" description="Helical" evidence="2">
    <location>
        <begin position="173"/>
        <end position="193"/>
    </location>
</feature>